<evidence type="ECO:0000256" key="5">
    <source>
        <dbReference type="ARBA" id="ARBA00022801"/>
    </source>
</evidence>
<comment type="similarity">
    <text evidence="2 10">Belongs to the purine nucleoside phosphorylase YfiH/LACC1 family.</text>
</comment>
<keyword evidence="6" id="KW-0862">Zinc</keyword>
<evidence type="ECO:0000313" key="12">
    <source>
        <dbReference type="Proteomes" id="UP001203338"/>
    </source>
</evidence>
<dbReference type="EMBL" id="JAMFLX010000003">
    <property type="protein sequence ID" value="MCL6268956.1"/>
    <property type="molecule type" value="Genomic_DNA"/>
</dbReference>
<dbReference type="PANTHER" id="PTHR30616">
    <property type="entry name" value="UNCHARACTERIZED PROTEIN YFIH"/>
    <property type="match status" value="1"/>
</dbReference>
<keyword evidence="3" id="KW-0808">Transferase</keyword>
<evidence type="ECO:0000313" key="11">
    <source>
        <dbReference type="EMBL" id="MCL6268956.1"/>
    </source>
</evidence>
<comment type="catalytic activity">
    <reaction evidence="7">
        <text>adenosine + H2O + H(+) = inosine + NH4(+)</text>
        <dbReference type="Rhea" id="RHEA:24408"/>
        <dbReference type="ChEBI" id="CHEBI:15377"/>
        <dbReference type="ChEBI" id="CHEBI:15378"/>
        <dbReference type="ChEBI" id="CHEBI:16335"/>
        <dbReference type="ChEBI" id="CHEBI:17596"/>
        <dbReference type="ChEBI" id="CHEBI:28938"/>
        <dbReference type="EC" id="3.5.4.4"/>
    </reaction>
    <physiologicalReaction direction="left-to-right" evidence="7">
        <dbReference type="Rhea" id="RHEA:24409"/>
    </physiologicalReaction>
</comment>
<comment type="caution">
    <text evidence="11">The sequence shown here is derived from an EMBL/GenBank/DDBJ whole genome shotgun (WGS) entry which is preliminary data.</text>
</comment>
<dbReference type="Proteomes" id="UP001203338">
    <property type="component" value="Unassembled WGS sequence"/>
</dbReference>
<sequence>MTLKDNYLLPEWAAPSGVKAFVSTKPISPVGPPMGERNEPDFPARRKQWLSSWGEDLVQQWGWKQQPCWATQVHGINVVSADSKYGVEADAVWADQRSIPCTVLTADCLPVLFCNKSGTKVAASHAGWRGLCDGVLEATVKAMGESGEQLMAWMGPAISRRCFEVGPEVREAFIKAAPEAEKAFVSGEGDRWLGDLYLIARQRLNRLGITDITGGGLCTVIEDELFHSYRRDGAASGRMVSAIWVE</sequence>
<comment type="catalytic activity">
    <reaction evidence="8">
        <text>adenosine + phosphate = alpha-D-ribose 1-phosphate + adenine</text>
        <dbReference type="Rhea" id="RHEA:27642"/>
        <dbReference type="ChEBI" id="CHEBI:16335"/>
        <dbReference type="ChEBI" id="CHEBI:16708"/>
        <dbReference type="ChEBI" id="CHEBI:43474"/>
        <dbReference type="ChEBI" id="CHEBI:57720"/>
        <dbReference type="EC" id="2.4.2.1"/>
    </reaction>
    <physiologicalReaction direction="left-to-right" evidence="8">
        <dbReference type="Rhea" id="RHEA:27643"/>
    </physiologicalReaction>
</comment>
<proteinExistence type="inferred from homology"/>
<comment type="catalytic activity">
    <reaction evidence="1">
        <text>inosine + phosphate = alpha-D-ribose 1-phosphate + hypoxanthine</text>
        <dbReference type="Rhea" id="RHEA:27646"/>
        <dbReference type="ChEBI" id="CHEBI:17368"/>
        <dbReference type="ChEBI" id="CHEBI:17596"/>
        <dbReference type="ChEBI" id="CHEBI:43474"/>
        <dbReference type="ChEBI" id="CHEBI:57720"/>
        <dbReference type="EC" id="2.4.2.1"/>
    </reaction>
    <physiologicalReaction direction="left-to-right" evidence="1">
        <dbReference type="Rhea" id="RHEA:27647"/>
    </physiologicalReaction>
</comment>
<evidence type="ECO:0000256" key="3">
    <source>
        <dbReference type="ARBA" id="ARBA00022679"/>
    </source>
</evidence>
<keyword evidence="4" id="KW-0479">Metal-binding</keyword>
<dbReference type="Gene3D" id="3.60.140.10">
    <property type="entry name" value="CNF1/YfiH-like putative cysteine hydrolases"/>
    <property type="match status" value="1"/>
</dbReference>
<dbReference type="InterPro" id="IPR038371">
    <property type="entry name" value="Cu_polyphenol_OxRdtase_sf"/>
</dbReference>
<protein>
    <recommendedName>
        <fullName evidence="10">Purine nucleoside phosphorylase</fullName>
    </recommendedName>
</protein>
<accession>A0ABT0PCG4</accession>
<evidence type="ECO:0000256" key="2">
    <source>
        <dbReference type="ARBA" id="ARBA00007353"/>
    </source>
</evidence>
<keyword evidence="12" id="KW-1185">Reference proteome</keyword>
<dbReference type="InterPro" id="IPR003730">
    <property type="entry name" value="Cu_polyphenol_OxRdtase"/>
</dbReference>
<evidence type="ECO:0000256" key="4">
    <source>
        <dbReference type="ARBA" id="ARBA00022723"/>
    </source>
</evidence>
<reference evidence="11 12" key="1">
    <citation type="submission" date="2022-05" db="EMBL/GenBank/DDBJ databases">
        <authorList>
            <person name="Park J.-S."/>
        </authorList>
    </citation>
    <scope>NUCLEOTIDE SEQUENCE [LARGE SCALE GENOMIC DNA]</scope>
    <source>
        <strain evidence="11 12">2012CJ34-2</strain>
    </source>
</reference>
<dbReference type="Pfam" id="PF02578">
    <property type="entry name" value="Cu-oxidase_4"/>
    <property type="match status" value="1"/>
</dbReference>
<evidence type="ECO:0000256" key="8">
    <source>
        <dbReference type="ARBA" id="ARBA00048968"/>
    </source>
</evidence>
<evidence type="ECO:0000256" key="10">
    <source>
        <dbReference type="RuleBase" id="RU361274"/>
    </source>
</evidence>
<dbReference type="CDD" id="cd16833">
    <property type="entry name" value="YfiH"/>
    <property type="match status" value="1"/>
</dbReference>
<keyword evidence="5" id="KW-0378">Hydrolase</keyword>
<comment type="catalytic activity">
    <reaction evidence="9">
        <text>S-methyl-5'-thioadenosine + phosphate = 5-(methylsulfanyl)-alpha-D-ribose 1-phosphate + adenine</text>
        <dbReference type="Rhea" id="RHEA:11852"/>
        <dbReference type="ChEBI" id="CHEBI:16708"/>
        <dbReference type="ChEBI" id="CHEBI:17509"/>
        <dbReference type="ChEBI" id="CHEBI:43474"/>
        <dbReference type="ChEBI" id="CHEBI:58533"/>
        <dbReference type="EC" id="2.4.2.28"/>
    </reaction>
    <physiologicalReaction direction="left-to-right" evidence="9">
        <dbReference type="Rhea" id="RHEA:11853"/>
    </physiologicalReaction>
</comment>
<evidence type="ECO:0000256" key="1">
    <source>
        <dbReference type="ARBA" id="ARBA00000553"/>
    </source>
</evidence>
<dbReference type="SUPFAM" id="SSF64438">
    <property type="entry name" value="CNF1/YfiH-like putative cysteine hydrolases"/>
    <property type="match status" value="1"/>
</dbReference>
<dbReference type="PANTHER" id="PTHR30616:SF2">
    <property type="entry name" value="PURINE NUCLEOSIDE PHOSPHORYLASE LACC1"/>
    <property type="match status" value="1"/>
</dbReference>
<organism evidence="11 12">
    <name type="scientific">Parendozoicomonas callyspongiae</name>
    <dbReference type="NCBI Taxonomy" id="2942213"/>
    <lineage>
        <taxon>Bacteria</taxon>
        <taxon>Pseudomonadati</taxon>
        <taxon>Pseudomonadota</taxon>
        <taxon>Gammaproteobacteria</taxon>
        <taxon>Oceanospirillales</taxon>
        <taxon>Endozoicomonadaceae</taxon>
        <taxon>Parendozoicomonas</taxon>
    </lineage>
</organism>
<gene>
    <name evidence="11" type="primary">pgeF</name>
    <name evidence="11" type="ORF">M3P05_03240</name>
</gene>
<evidence type="ECO:0000256" key="9">
    <source>
        <dbReference type="ARBA" id="ARBA00049893"/>
    </source>
</evidence>
<dbReference type="RefSeq" id="WP_249697787.1">
    <property type="nucleotide sequence ID" value="NZ_JAMFLX010000003.1"/>
</dbReference>
<dbReference type="InterPro" id="IPR011324">
    <property type="entry name" value="Cytotoxic_necrot_fac-like_cat"/>
</dbReference>
<name>A0ABT0PCG4_9GAMM</name>
<dbReference type="NCBIfam" id="TIGR00726">
    <property type="entry name" value="peptidoglycan editing factor PgeF"/>
    <property type="match status" value="1"/>
</dbReference>
<evidence type="ECO:0000256" key="7">
    <source>
        <dbReference type="ARBA" id="ARBA00047989"/>
    </source>
</evidence>
<evidence type="ECO:0000256" key="6">
    <source>
        <dbReference type="ARBA" id="ARBA00022833"/>
    </source>
</evidence>